<name>A0A5C1QLR6_9SPIO</name>
<dbReference type="SUPFAM" id="SSF55874">
    <property type="entry name" value="ATPase domain of HSP90 chaperone/DNA topoisomerase II/histidine kinase"/>
    <property type="match status" value="1"/>
</dbReference>
<evidence type="ECO:0000256" key="7">
    <source>
        <dbReference type="ARBA" id="ARBA00022777"/>
    </source>
</evidence>
<dbReference type="InterPro" id="IPR013656">
    <property type="entry name" value="PAS_4"/>
</dbReference>
<dbReference type="InterPro" id="IPR005467">
    <property type="entry name" value="His_kinase_dom"/>
</dbReference>
<dbReference type="Gene3D" id="3.40.50.2300">
    <property type="match status" value="1"/>
</dbReference>
<dbReference type="GO" id="GO:0004673">
    <property type="term" value="F:protein histidine kinase activity"/>
    <property type="evidence" value="ECO:0007669"/>
    <property type="project" value="UniProtKB-EC"/>
</dbReference>
<keyword evidence="10" id="KW-0902">Two-component regulatory system</keyword>
<dbReference type="InterPro" id="IPR011006">
    <property type="entry name" value="CheY-like_superfamily"/>
</dbReference>
<keyword evidence="6" id="KW-0547">Nucleotide-binding</keyword>
<evidence type="ECO:0000313" key="17">
    <source>
        <dbReference type="EMBL" id="QEN08437.1"/>
    </source>
</evidence>
<keyword evidence="9 13" id="KW-1133">Transmembrane helix</keyword>
<dbReference type="PANTHER" id="PTHR42878">
    <property type="entry name" value="TWO-COMPONENT HISTIDINE KINASE"/>
    <property type="match status" value="1"/>
</dbReference>
<dbReference type="PRINTS" id="PR00344">
    <property type="entry name" value="BCTRLSENSOR"/>
</dbReference>
<organism evidence="17 18">
    <name type="scientific">Oceanispirochaeta crateris</name>
    <dbReference type="NCBI Taxonomy" id="2518645"/>
    <lineage>
        <taxon>Bacteria</taxon>
        <taxon>Pseudomonadati</taxon>
        <taxon>Spirochaetota</taxon>
        <taxon>Spirochaetia</taxon>
        <taxon>Spirochaetales</taxon>
        <taxon>Spirochaetaceae</taxon>
        <taxon>Oceanispirochaeta</taxon>
    </lineage>
</organism>
<dbReference type="GO" id="GO:0005524">
    <property type="term" value="F:ATP binding"/>
    <property type="evidence" value="ECO:0007669"/>
    <property type="project" value="UniProtKB-KW"/>
</dbReference>
<evidence type="ECO:0000259" key="16">
    <source>
        <dbReference type="PROSITE" id="PS50112"/>
    </source>
</evidence>
<dbReference type="PROSITE" id="PS50112">
    <property type="entry name" value="PAS"/>
    <property type="match status" value="1"/>
</dbReference>
<gene>
    <name evidence="17" type="ORF">EXM22_10740</name>
</gene>
<dbReference type="AlphaFoldDB" id="A0A5C1QLR6"/>
<evidence type="ECO:0000256" key="4">
    <source>
        <dbReference type="ARBA" id="ARBA00022679"/>
    </source>
</evidence>
<comment type="caution">
    <text evidence="12">Lacks conserved residue(s) required for the propagation of feature annotation.</text>
</comment>
<dbReference type="RefSeq" id="WP_149486518.1">
    <property type="nucleotide sequence ID" value="NZ_CP036150.1"/>
</dbReference>
<keyword evidence="8" id="KW-0067">ATP-binding</keyword>
<dbReference type="SUPFAM" id="SSF52172">
    <property type="entry name" value="CheY-like"/>
    <property type="match status" value="1"/>
</dbReference>
<dbReference type="CDD" id="cd00130">
    <property type="entry name" value="PAS"/>
    <property type="match status" value="1"/>
</dbReference>
<evidence type="ECO:0000256" key="5">
    <source>
        <dbReference type="ARBA" id="ARBA00022692"/>
    </source>
</evidence>
<dbReference type="Gene3D" id="3.30.450.20">
    <property type="entry name" value="PAS domain"/>
    <property type="match status" value="1"/>
</dbReference>
<dbReference type="Pfam" id="PF02518">
    <property type="entry name" value="HATPase_c"/>
    <property type="match status" value="1"/>
</dbReference>
<evidence type="ECO:0000256" key="1">
    <source>
        <dbReference type="ARBA" id="ARBA00000085"/>
    </source>
</evidence>
<keyword evidence="18" id="KW-1185">Reference proteome</keyword>
<accession>A0A5C1QLR6</accession>
<dbReference type="EC" id="2.7.13.3" evidence="3"/>
<feature type="domain" description="Response regulatory" evidence="15">
    <location>
        <begin position="448"/>
        <end position="564"/>
    </location>
</feature>
<dbReference type="SUPFAM" id="SSF55785">
    <property type="entry name" value="PYP-like sensor domain (PAS domain)"/>
    <property type="match status" value="1"/>
</dbReference>
<dbReference type="SMART" id="SM00387">
    <property type="entry name" value="HATPase_c"/>
    <property type="match status" value="1"/>
</dbReference>
<keyword evidence="4" id="KW-0808">Transferase</keyword>
<feature type="domain" description="Histidine kinase" evidence="14">
    <location>
        <begin position="211"/>
        <end position="427"/>
    </location>
</feature>
<keyword evidence="7" id="KW-0418">Kinase</keyword>
<dbReference type="NCBIfam" id="TIGR00229">
    <property type="entry name" value="sensory_box"/>
    <property type="match status" value="1"/>
</dbReference>
<dbReference type="InterPro" id="IPR001789">
    <property type="entry name" value="Sig_transdc_resp-reg_receiver"/>
</dbReference>
<keyword evidence="5 13" id="KW-0812">Transmembrane</keyword>
<dbReference type="GO" id="GO:0007234">
    <property type="term" value="P:osmosensory signaling via phosphorelay pathway"/>
    <property type="evidence" value="ECO:0007669"/>
    <property type="project" value="TreeGrafter"/>
</dbReference>
<dbReference type="InterPro" id="IPR035965">
    <property type="entry name" value="PAS-like_dom_sf"/>
</dbReference>
<proteinExistence type="predicted"/>
<comment type="subcellular location">
    <subcellularLocation>
        <location evidence="2">Membrane</location>
        <topology evidence="2">Multi-pass membrane protein</topology>
    </subcellularLocation>
</comment>
<feature type="transmembrane region" description="Helical" evidence="13">
    <location>
        <begin position="16"/>
        <end position="36"/>
    </location>
</feature>
<evidence type="ECO:0000259" key="15">
    <source>
        <dbReference type="PROSITE" id="PS50110"/>
    </source>
</evidence>
<reference evidence="17 18" key="1">
    <citation type="submission" date="2019-02" db="EMBL/GenBank/DDBJ databases">
        <title>Complete Genome Sequence and Methylome Analysis of free living Spirochaetas.</title>
        <authorList>
            <person name="Fomenkov A."/>
            <person name="Dubinina G."/>
            <person name="Leshcheva N."/>
            <person name="Mikheeva N."/>
            <person name="Grabovich M."/>
            <person name="Vincze T."/>
            <person name="Roberts R.J."/>
        </authorList>
    </citation>
    <scope>NUCLEOTIDE SEQUENCE [LARGE SCALE GENOMIC DNA]</scope>
    <source>
        <strain evidence="17 18">K2</strain>
    </source>
</reference>
<dbReference type="PANTHER" id="PTHR42878:SF7">
    <property type="entry name" value="SENSOR HISTIDINE KINASE GLRK"/>
    <property type="match status" value="1"/>
</dbReference>
<dbReference type="PROSITE" id="PS50109">
    <property type="entry name" value="HIS_KIN"/>
    <property type="match status" value="1"/>
</dbReference>
<dbReference type="InterPro" id="IPR050351">
    <property type="entry name" value="BphY/WalK/GraS-like"/>
</dbReference>
<dbReference type="GO" id="GO:0030295">
    <property type="term" value="F:protein kinase activator activity"/>
    <property type="evidence" value="ECO:0007669"/>
    <property type="project" value="TreeGrafter"/>
</dbReference>
<dbReference type="EMBL" id="CP036150">
    <property type="protein sequence ID" value="QEN08437.1"/>
    <property type="molecule type" value="Genomic_DNA"/>
</dbReference>
<evidence type="ECO:0000256" key="9">
    <source>
        <dbReference type="ARBA" id="ARBA00022989"/>
    </source>
</evidence>
<evidence type="ECO:0000256" key="10">
    <source>
        <dbReference type="ARBA" id="ARBA00023012"/>
    </source>
</evidence>
<comment type="catalytic activity">
    <reaction evidence="1">
        <text>ATP + protein L-histidine = ADP + protein N-phospho-L-histidine.</text>
        <dbReference type="EC" id="2.7.13.3"/>
    </reaction>
</comment>
<evidence type="ECO:0000313" key="18">
    <source>
        <dbReference type="Proteomes" id="UP000324209"/>
    </source>
</evidence>
<dbReference type="Pfam" id="PF08448">
    <property type="entry name" value="PAS_4"/>
    <property type="match status" value="1"/>
</dbReference>
<dbReference type="PROSITE" id="PS50110">
    <property type="entry name" value="RESPONSE_REGULATORY"/>
    <property type="match status" value="1"/>
</dbReference>
<dbReference type="InterPro" id="IPR000014">
    <property type="entry name" value="PAS"/>
</dbReference>
<dbReference type="GO" id="GO:0000156">
    <property type="term" value="F:phosphorelay response regulator activity"/>
    <property type="evidence" value="ECO:0007669"/>
    <property type="project" value="TreeGrafter"/>
</dbReference>
<evidence type="ECO:0000259" key="14">
    <source>
        <dbReference type="PROSITE" id="PS50109"/>
    </source>
</evidence>
<evidence type="ECO:0000256" key="13">
    <source>
        <dbReference type="SAM" id="Phobius"/>
    </source>
</evidence>
<evidence type="ECO:0000256" key="12">
    <source>
        <dbReference type="PROSITE-ProRule" id="PRU00169"/>
    </source>
</evidence>
<dbReference type="KEGG" id="ock:EXM22_10740"/>
<protein>
    <recommendedName>
        <fullName evidence="3">histidine kinase</fullName>
        <ecNumber evidence="3">2.7.13.3</ecNumber>
    </recommendedName>
</protein>
<evidence type="ECO:0000256" key="2">
    <source>
        <dbReference type="ARBA" id="ARBA00004141"/>
    </source>
</evidence>
<dbReference type="CDD" id="cd00156">
    <property type="entry name" value="REC"/>
    <property type="match status" value="1"/>
</dbReference>
<dbReference type="GO" id="GO:0016020">
    <property type="term" value="C:membrane"/>
    <property type="evidence" value="ECO:0007669"/>
    <property type="project" value="UniProtKB-SubCell"/>
</dbReference>
<feature type="domain" description="PAS" evidence="16">
    <location>
        <begin position="61"/>
        <end position="137"/>
    </location>
</feature>
<sequence length="567" mass="64978">MFNQFKISLTLIEDSVLIFSIISVLVVTTSLIVLYYKNKYTSLVRKEFSRHNREERNLRERLNSIDSLLNSYPDPFVFKNSKGVYTWCNKALEKLWGMPKNRIIGSTPENLFPNESDEIRKMENMVNTRVRPLIKERKFTDKEGDTKTYEVSFLQMKDPETGKMGVLIHFKDISHYRDQLDILNDLYVSVKEDLQLRSDYYADFLRTGLPPLNQIIEDSDSLLHDDSNRVETRKKLERITSSGQEMNSTIRNLSFLAFPDKISALYEGNQEQPRNETRSLEDWQNQLVNRVRKFYQQQGFPFFVLLLGDVPESLNTRFTLLNELLERLIDNAEGLSHGGMYIIIKVHRVESLFFTMNITVRNLGPAIDATRREDIFKPFTRIILDRKGPGLGLTVARSLAEKMGGSLSCDPSCSDGARFLLSIPPVKGEGTVISGYRLGGGPGKESGAILIADDDSLFRKKLSSQLEQTGYSVDQAETGQEAVLKMKENDYFLVLVNDHLLTLSGLEILKQWKNGAFPRTNHCSLLTSSLISEKKDSNEYHLYSDAFEKPLNWDLFLDLLIKKQNSN</sequence>
<evidence type="ECO:0000256" key="11">
    <source>
        <dbReference type="ARBA" id="ARBA00023136"/>
    </source>
</evidence>
<dbReference type="Gene3D" id="3.30.565.10">
    <property type="entry name" value="Histidine kinase-like ATPase, C-terminal domain"/>
    <property type="match status" value="1"/>
</dbReference>
<dbReference type="Proteomes" id="UP000324209">
    <property type="component" value="Chromosome"/>
</dbReference>
<dbReference type="OrthoDB" id="8477705at2"/>
<dbReference type="InterPro" id="IPR004358">
    <property type="entry name" value="Sig_transdc_His_kin-like_C"/>
</dbReference>
<evidence type="ECO:0000256" key="6">
    <source>
        <dbReference type="ARBA" id="ARBA00022741"/>
    </source>
</evidence>
<evidence type="ECO:0000256" key="8">
    <source>
        <dbReference type="ARBA" id="ARBA00022840"/>
    </source>
</evidence>
<dbReference type="Pfam" id="PF00072">
    <property type="entry name" value="Response_reg"/>
    <property type="match status" value="1"/>
</dbReference>
<dbReference type="InterPro" id="IPR003594">
    <property type="entry name" value="HATPase_dom"/>
</dbReference>
<dbReference type="InterPro" id="IPR036890">
    <property type="entry name" value="HATPase_C_sf"/>
</dbReference>
<keyword evidence="11 13" id="KW-0472">Membrane</keyword>
<evidence type="ECO:0000256" key="3">
    <source>
        <dbReference type="ARBA" id="ARBA00012438"/>
    </source>
</evidence>